<reference evidence="1 3" key="2">
    <citation type="submission" date="2016-02" db="EMBL/GenBank/DDBJ databases">
        <title>Complete Genome Sequence of Propionibacterium acidipropionici ATCC 55737.</title>
        <authorList>
            <person name="Luna Flores C.H."/>
            <person name="Nielsen L.K."/>
            <person name="Marcellin E."/>
        </authorList>
    </citation>
    <scope>NUCLEOTIDE SEQUENCE [LARGE SCALE GENOMIC DNA]</scope>
    <source>
        <strain evidence="1 3">ATCC 55737</strain>
    </source>
</reference>
<dbReference type="Proteomes" id="UP000178666">
    <property type="component" value="Chromosome"/>
</dbReference>
<dbReference type="Proteomes" id="UP000075221">
    <property type="component" value="Chromosome"/>
</dbReference>
<gene>
    <name evidence="2" type="ORF">A8L58_15885</name>
    <name evidence="1" type="ORF">AXH35_14430</name>
</gene>
<evidence type="ECO:0000313" key="4">
    <source>
        <dbReference type="Proteomes" id="UP000178666"/>
    </source>
</evidence>
<keyword evidence="4" id="KW-1185">Reference proteome</keyword>
<name>A0AAC8YH32_9ACTN</name>
<evidence type="ECO:0000313" key="3">
    <source>
        <dbReference type="Proteomes" id="UP000075221"/>
    </source>
</evidence>
<evidence type="ECO:0000313" key="2">
    <source>
        <dbReference type="EMBL" id="AOZ47917.1"/>
    </source>
</evidence>
<dbReference type="EMBL" id="CP015970">
    <property type="protein sequence ID" value="AOZ47917.1"/>
    <property type="molecule type" value="Genomic_DNA"/>
</dbReference>
<evidence type="ECO:0000313" key="1">
    <source>
        <dbReference type="EMBL" id="AMS06470.1"/>
    </source>
</evidence>
<evidence type="ECO:0008006" key="5">
    <source>
        <dbReference type="Google" id="ProtNLM"/>
    </source>
</evidence>
<sequence length="127" mass="14268">MLTTDDALCRRIADFTEAISADEARYCVNTCRRCPLLDACRRATDDMVERRIGPRGIVQAGIWWGIDGKPRQEPRTCKRGHLVDGHNAIPKADGRTQCRTCQNLFQRAKSHGRTTAQQWAIEQGDAA</sequence>
<reference evidence="2 4" key="1">
    <citation type="journal article" date="2016" name="Plant Dis.">
        <title>Improved production of propionic acid using genome shuffling.</title>
        <authorList>
            <person name="Luna-Flores C.H."/>
            <person name="Palfreyman R.W."/>
            <person name="Kromer J.O."/>
            <person name="Nielsen L.K."/>
            <person name="Marcellin E."/>
        </authorList>
    </citation>
    <scope>NUCLEOTIDE SEQUENCE [LARGE SCALE GENOMIC DNA]</scope>
    <source>
        <strain evidence="2 4">F3E8</strain>
    </source>
</reference>
<protein>
    <recommendedName>
        <fullName evidence="5">4Fe-4S Wbl-type domain-containing protein</fullName>
    </recommendedName>
</protein>
<organism evidence="1 3">
    <name type="scientific">Acidipropionibacterium acidipropionici</name>
    <dbReference type="NCBI Taxonomy" id="1748"/>
    <lineage>
        <taxon>Bacteria</taxon>
        <taxon>Bacillati</taxon>
        <taxon>Actinomycetota</taxon>
        <taxon>Actinomycetes</taxon>
        <taxon>Propionibacteriales</taxon>
        <taxon>Propionibacteriaceae</taxon>
        <taxon>Acidipropionibacterium</taxon>
    </lineage>
</organism>
<dbReference type="AlphaFoldDB" id="A0AAC8YH32"/>
<dbReference type="RefSeq" id="WP_062820310.1">
    <property type="nucleotide sequence ID" value="NZ_CP014352.1"/>
</dbReference>
<accession>A0AAC8YH32</accession>
<proteinExistence type="predicted"/>
<dbReference type="EMBL" id="CP014352">
    <property type="protein sequence ID" value="AMS06470.1"/>
    <property type="molecule type" value="Genomic_DNA"/>
</dbReference>